<gene>
    <name evidence="5" type="ORF">ENX68_02540</name>
</gene>
<dbReference type="SFLD" id="SFLDS00029">
    <property type="entry name" value="Radical_SAM"/>
    <property type="match status" value="1"/>
</dbReference>
<dbReference type="PANTHER" id="PTHR43432">
    <property type="entry name" value="SLR0285 PROTEIN"/>
    <property type="match status" value="1"/>
</dbReference>
<dbReference type="Gene3D" id="3.80.30.30">
    <property type="match status" value="1"/>
</dbReference>
<sequence length="287" mass="33332">MKVKKQEHLFWSGDALVRYQEVYCKSILNKSGIPGVDFALNPYTGCEHSCVYCYAVFMKRFTNHPEKWGGFVDIKINAPEVLHRQLKSLKSRVHISIGTVCDAYQPIEERFKITRRCLEVLKYYDHSLSILTKSPLVLRDIDLLLKIKEIEIGFTTVTLNPKIKELFEPNSPPVKERLSALKNLSENGIPTWVFVAPVIPFLTDNESDIKELIESAQEAGAKNITFDSLNPYPKVWNRVMEIIRREYPELVKKYQYYFHNKPKYEVELKERISKISPGARIEVNCVF</sequence>
<dbReference type="EMBL" id="DTOZ01000065">
    <property type="protein sequence ID" value="HGE77864.1"/>
    <property type="molecule type" value="Genomic_DNA"/>
</dbReference>
<dbReference type="SMART" id="SM00729">
    <property type="entry name" value="Elp3"/>
    <property type="match status" value="1"/>
</dbReference>
<evidence type="ECO:0000313" key="5">
    <source>
        <dbReference type="EMBL" id="HGE77864.1"/>
    </source>
</evidence>
<reference evidence="5" key="1">
    <citation type="journal article" date="2020" name="mSystems">
        <title>Genome- and Community-Level Interaction Insights into Carbon Utilization and Element Cycling Functions of Hydrothermarchaeota in Hydrothermal Sediment.</title>
        <authorList>
            <person name="Zhou Z."/>
            <person name="Liu Y."/>
            <person name="Xu W."/>
            <person name="Pan J."/>
            <person name="Luo Z.H."/>
            <person name="Li M."/>
        </authorList>
    </citation>
    <scope>NUCLEOTIDE SEQUENCE [LARGE SCALE GENOMIC DNA]</scope>
    <source>
        <strain evidence="5">SpSt-961</strain>
    </source>
</reference>
<name>A0A7V3RGQ7_UNCW3</name>
<evidence type="ECO:0000256" key="3">
    <source>
        <dbReference type="ARBA" id="ARBA00023014"/>
    </source>
</evidence>
<feature type="domain" description="Radical SAM core" evidence="4">
    <location>
        <begin position="32"/>
        <end position="257"/>
    </location>
</feature>
<evidence type="ECO:0000259" key="4">
    <source>
        <dbReference type="PROSITE" id="PS51918"/>
    </source>
</evidence>
<dbReference type="GO" id="GO:0046872">
    <property type="term" value="F:metal ion binding"/>
    <property type="evidence" value="ECO:0007669"/>
    <property type="project" value="UniProtKB-KW"/>
</dbReference>
<dbReference type="InterPro" id="IPR058240">
    <property type="entry name" value="rSAM_sf"/>
</dbReference>
<comment type="caution">
    <text evidence="5">The sequence shown here is derived from an EMBL/GenBank/DDBJ whole genome shotgun (WGS) entry which is preliminary data.</text>
</comment>
<dbReference type="SUPFAM" id="SSF102114">
    <property type="entry name" value="Radical SAM enzymes"/>
    <property type="match status" value="1"/>
</dbReference>
<dbReference type="GO" id="GO:0051536">
    <property type="term" value="F:iron-sulfur cluster binding"/>
    <property type="evidence" value="ECO:0007669"/>
    <property type="project" value="UniProtKB-KW"/>
</dbReference>
<dbReference type="InterPro" id="IPR006638">
    <property type="entry name" value="Elp3/MiaA/NifB-like_rSAM"/>
</dbReference>
<keyword evidence="3" id="KW-0411">Iron-sulfur</keyword>
<dbReference type="PROSITE" id="PS51918">
    <property type="entry name" value="RADICAL_SAM"/>
    <property type="match status" value="1"/>
</dbReference>
<dbReference type="PANTHER" id="PTHR43432:SF6">
    <property type="entry name" value="RADICAL SAM CORE DOMAIN-CONTAINING PROTEIN"/>
    <property type="match status" value="1"/>
</dbReference>
<keyword evidence="1" id="KW-0479">Metal-binding</keyword>
<dbReference type="SFLD" id="SFLDG01084">
    <property type="entry name" value="Uncharacterised_Radical_SAM_Su"/>
    <property type="match status" value="1"/>
</dbReference>
<accession>A0A7V3RGQ7</accession>
<organism evidence="5">
    <name type="scientific">candidate division WOR-3 bacterium</name>
    <dbReference type="NCBI Taxonomy" id="2052148"/>
    <lineage>
        <taxon>Bacteria</taxon>
        <taxon>Bacteria division WOR-3</taxon>
    </lineage>
</organism>
<dbReference type="Pfam" id="PF04055">
    <property type="entry name" value="Radical_SAM"/>
    <property type="match status" value="1"/>
</dbReference>
<keyword evidence="2" id="KW-0408">Iron</keyword>
<dbReference type="InterPro" id="IPR007197">
    <property type="entry name" value="rSAM"/>
</dbReference>
<evidence type="ECO:0000256" key="1">
    <source>
        <dbReference type="ARBA" id="ARBA00022723"/>
    </source>
</evidence>
<evidence type="ECO:0000256" key="2">
    <source>
        <dbReference type="ARBA" id="ARBA00023004"/>
    </source>
</evidence>
<dbReference type="GO" id="GO:0003824">
    <property type="term" value="F:catalytic activity"/>
    <property type="evidence" value="ECO:0007669"/>
    <property type="project" value="InterPro"/>
</dbReference>
<dbReference type="AlphaFoldDB" id="A0A7V3RGQ7"/>
<proteinExistence type="predicted"/>
<dbReference type="InterPro" id="IPR040086">
    <property type="entry name" value="MJ0683-like"/>
</dbReference>
<dbReference type="CDD" id="cd01335">
    <property type="entry name" value="Radical_SAM"/>
    <property type="match status" value="1"/>
</dbReference>
<protein>
    <submittedName>
        <fullName evidence="5">Radical SAM protein</fullName>
    </submittedName>
</protein>